<keyword evidence="6 11" id="KW-0812">Transmembrane</keyword>
<evidence type="ECO:0000256" key="11">
    <source>
        <dbReference type="SAM" id="Phobius"/>
    </source>
</evidence>
<dbReference type="InterPro" id="IPR005467">
    <property type="entry name" value="His_kinase_dom"/>
</dbReference>
<feature type="domain" description="Histidine kinase" evidence="12">
    <location>
        <begin position="233"/>
        <end position="446"/>
    </location>
</feature>
<keyword evidence="4" id="KW-0597">Phosphoprotein</keyword>
<dbReference type="InterPro" id="IPR004358">
    <property type="entry name" value="Sig_transdc_His_kin-like_C"/>
</dbReference>
<dbReference type="PROSITE" id="PS50885">
    <property type="entry name" value="HAMP"/>
    <property type="match status" value="1"/>
</dbReference>
<accession>A0A2U0SBY2</accession>
<proteinExistence type="predicted"/>
<evidence type="ECO:0000256" key="7">
    <source>
        <dbReference type="ARBA" id="ARBA00022777"/>
    </source>
</evidence>
<dbReference type="InterPro" id="IPR003661">
    <property type="entry name" value="HisK_dim/P_dom"/>
</dbReference>
<keyword evidence="7 14" id="KW-0418">Kinase</keyword>
<evidence type="ECO:0000313" key="14">
    <source>
        <dbReference type="EMBL" id="PVX28830.1"/>
    </source>
</evidence>
<gene>
    <name evidence="14" type="ORF">DD559_05385</name>
</gene>
<dbReference type="AlphaFoldDB" id="A0A2U0SBY2"/>
<comment type="catalytic activity">
    <reaction evidence="1">
        <text>ATP + protein L-histidine = ADP + protein N-phospho-L-histidine.</text>
        <dbReference type="EC" id="2.7.13.3"/>
    </reaction>
</comment>
<dbReference type="PANTHER" id="PTHR45436:SF8">
    <property type="entry name" value="HISTIDINE KINASE"/>
    <property type="match status" value="1"/>
</dbReference>
<dbReference type="Gene3D" id="3.30.565.10">
    <property type="entry name" value="Histidine kinase-like ATPase, C-terminal domain"/>
    <property type="match status" value="1"/>
</dbReference>
<dbReference type="EC" id="2.7.13.3" evidence="3"/>
<dbReference type="RefSeq" id="WP_116468274.1">
    <property type="nucleotide sequence ID" value="NZ_QENQ01000001.1"/>
</dbReference>
<dbReference type="PANTHER" id="PTHR45436">
    <property type="entry name" value="SENSOR HISTIDINE KINASE YKOH"/>
    <property type="match status" value="1"/>
</dbReference>
<evidence type="ECO:0000256" key="5">
    <source>
        <dbReference type="ARBA" id="ARBA00022679"/>
    </source>
</evidence>
<feature type="transmembrane region" description="Helical" evidence="11">
    <location>
        <begin position="149"/>
        <end position="170"/>
    </location>
</feature>
<dbReference type="SUPFAM" id="SSF55874">
    <property type="entry name" value="ATPase domain of HSP90 chaperone/DNA topoisomerase II/histidine kinase"/>
    <property type="match status" value="1"/>
</dbReference>
<dbReference type="GO" id="GO:0000155">
    <property type="term" value="F:phosphorelay sensor kinase activity"/>
    <property type="evidence" value="ECO:0007669"/>
    <property type="project" value="InterPro"/>
</dbReference>
<name>A0A2U0SBY2_9SPHN</name>
<keyword evidence="5" id="KW-0808">Transferase</keyword>
<dbReference type="CDD" id="cd06225">
    <property type="entry name" value="HAMP"/>
    <property type="match status" value="1"/>
</dbReference>
<protein>
    <recommendedName>
        <fullName evidence="3">histidine kinase</fullName>
        <ecNumber evidence="3">2.7.13.3</ecNumber>
    </recommendedName>
</protein>
<reference evidence="14 15" key="1">
    <citation type="submission" date="2018-05" db="EMBL/GenBank/DDBJ databases">
        <title>Description of Sphingomonas pokkalii sp nov, isolated from the rhizosphere of saline tolerant pokkali rice and its draft genome analysis.</title>
        <authorList>
            <person name="Menon R."/>
            <person name="Kumari S."/>
            <person name="Rameshkumar N."/>
        </authorList>
    </citation>
    <scope>NUCLEOTIDE SEQUENCE [LARGE SCALE GENOMIC DNA]</scope>
    <source>
        <strain evidence="14 15">L3B27</strain>
    </source>
</reference>
<dbReference type="SMART" id="SM00388">
    <property type="entry name" value="HisKA"/>
    <property type="match status" value="1"/>
</dbReference>
<comment type="subcellular location">
    <subcellularLocation>
        <location evidence="2">Membrane</location>
    </subcellularLocation>
</comment>
<dbReference type="InterPro" id="IPR050428">
    <property type="entry name" value="TCS_sensor_his_kinase"/>
</dbReference>
<dbReference type="Gene3D" id="1.10.287.130">
    <property type="match status" value="1"/>
</dbReference>
<dbReference type="InterPro" id="IPR003594">
    <property type="entry name" value="HATPase_dom"/>
</dbReference>
<dbReference type="InterPro" id="IPR003660">
    <property type="entry name" value="HAMP_dom"/>
</dbReference>
<dbReference type="Pfam" id="PF00512">
    <property type="entry name" value="HisKA"/>
    <property type="match status" value="1"/>
</dbReference>
<feature type="transmembrane region" description="Helical" evidence="11">
    <location>
        <begin position="12"/>
        <end position="34"/>
    </location>
</feature>
<evidence type="ECO:0000256" key="2">
    <source>
        <dbReference type="ARBA" id="ARBA00004370"/>
    </source>
</evidence>
<sequence>MRRLRSLRGISAWFALLLSGATAASGVAVYLALVSAVDRQVDLRIETEMRDVLAGHPTLAEIARRIARKQQTRESGDIGFLLRDIRDRPIAGNVVPAKPVPIGLSTLGAEAAIPGLSRGRALRTALAGGGTLTLIAESEPIDRHDRKRLLILAAGFGSVVLIVVAGIYALTATIRANIRALRGTAEAIIDGDLRARVPVESARGAFGGLAATYNRMLDRIGELMAGMRSVSNDVAHDLRTPLARLHGRLAALARAPEAAPVRQEIVAAVAESEEILALFAAMLRIAEVEGGARRAGFTRIDLAELVADIVEGLALLAEDGGRQLVAAPAGAPIVIDGDARLLTQLLVNLVENAMAHTPPGTTIRVELATAPGEALLSVCDDGPGIPAEARERALRRFGRLETSRSKPGHGLGLPLGAAIAQLHRGSLVLEDAAPGLAVRVRLPAAGIA</sequence>
<dbReference type="SUPFAM" id="SSF47384">
    <property type="entry name" value="Homodimeric domain of signal transducing histidine kinase"/>
    <property type="match status" value="1"/>
</dbReference>
<keyword evidence="9" id="KW-0902">Two-component regulatory system</keyword>
<dbReference type="InterPro" id="IPR036097">
    <property type="entry name" value="HisK_dim/P_sf"/>
</dbReference>
<dbReference type="Proteomes" id="UP000245890">
    <property type="component" value="Unassembled WGS sequence"/>
</dbReference>
<dbReference type="InterPro" id="IPR036890">
    <property type="entry name" value="HATPase_C_sf"/>
</dbReference>
<comment type="caution">
    <text evidence="14">The sequence shown here is derived from an EMBL/GenBank/DDBJ whole genome shotgun (WGS) entry which is preliminary data.</text>
</comment>
<dbReference type="SMART" id="SM00304">
    <property type="entry name" value="HAMP"/>
    <property type="match status" value="1"/>
</dbReference>
<keyword evidence="10 11" id="KW-0472">Membrane</keyword>
<evidence type="ECO:0000256" key="8">
    <source>
        <dbReference type="ARBA" id="ARBA00022989"/>
    </source>
</evidence>
<dbReference type="OrthoDB" id="9815202at2"/>
<evidence type="ECO:0000256" key="4">
    <source>
        <dbReference type="ARBA" id="ARBA00022553"/>
    </source>
</evidence>
<keyword evidence="15" id="KW-1185">Reference proteome</keyword>
<organism evidence="14 15">
    <name type="scientific">Sphingomonas pokkalii</name>
    <dbReference type="NCBI Taxonomy" id="2175090"/>
    <lineage>
        <taxon>Bacteria</taxon>
        <taxon>Pseudomonadati</taxon>
        <taxon>Pseudomonadota</taxon>
        <taxon>Alphaproteobacteria</taxon>
        <taxon>Sphingomonadales</taxon>
        <taxon>Sphingomonadaceae</taxon>
        <taxon>Sphingomonas</taxon>
    </lineage>
</organism>
<dbReference type="PRINTS" id="PR00344">
    <property type="entry name" value="BCTRLSENSOR"/>
</dbReference>
<keyword evidence="8 11" id="KW-1133">Transmembrane helix</keyword>
<evidence type="ECO:0000313" key="15">
    <source>
        <dbReference type="Proteomes" id="UP000245890"/>
    </source>
</evidence>
<dbReference type="Pfam" id="PF02518">
    <property type="entry name" value="HATPase_c"/>
    <property type="match status" value="1"/>
</dbReference>
<dbReference type="PROSITE" id="PS50109">
    <property type="entry name" value="HIS_KIN"/>
    <property type="match status" value="1"/>
</dbReference>
<evidence type="ECO:0000256" key="9">
    <source>
        <dbReference type="ARBA" id="ARBA00023012"/>
    </source>
</evidence>
<evidence type="ECO:0000259" key="13">
    <source>
        <dbReference type="PROSITE" id="PS50885"/>
    </source>
</evidence>
<evidence type="ECO:0000259" key="12">
    <source>
        <dbReference type="PROSITE" id="PS50109"/>
    </source>
</evidence>
<dbReference type="EMBL" id="QENQ01000001">
    <property type="protein sequence ID" value="PVX28830.1"/>
    <property type="molecule type" value="Genomic_DNA"/>
</dbReference>
<dbReference type="CDD" id="cd00075">
    <property type="entry name" value="HATPase"/>
    <property type="match status" value="1"/>
</dbReference>
<dbReference type="SMART" id="SM00387">
    <property type="entry name" value="HATPase_c"/>
    <property type="match status" value="1"/>
</dbReference>
<evidence type="ECO:0000256" key="3">
    <source>
        <dbReference type="ARBA" id="ARBA00012438"/>
    </source>
</evidence>
<dbReference type="GO" id="GO:0005886">
    <property type="term" value="C:plasma membrane"/>
    <property type="evidence" value="ECO:0007669"/>
    <property type="project" value="TreeGrafter"/>
</dbReference>
<evidence type="ECO:0000256" key="6">
    <source>
        <dbReference type="ARBA" id="ARBA00022692"/>
    </source>
</evidence>
<evidence type="ECO:0000256" key="1">
    <source>
        <dbReference type="ARBA" id="ARBA00000085"/>
    </source>
</evidence>
<evidence type="ECO:0000256" key="10">
    <source>
        <dbReference type="ARBA" id="ARBA00023136"/>
    </source>
</evidence>
<feature type="domain" description="HAMP" evidence="13">
    <location>
        <begin position="172"/>
        <end position="225"/>
    </location>
</feature>